<feature type="domain" description="Phosphoribosyltransferase" evidence="1">
    <location>
        <begin position="6"/>
        <end position="141"/>
    </location>
</feature>
<dbReference type="GO" id="GO:0016757">
    <property type="term" value="F:glycosyltransferase activity"/>
    <property type="evidence" value="ECO:0007669"/>
    <property type="project" value="UniProtKB-KW"/>
</dbReference>
<dbReference type="PANTHER" id="PTHR11608:SF0">
    <property type="entry name" value="BIFUNCTIONAL PROTEIN PYRR"/>
    <property type="match status" value="1"/>
</dbReference>
<organism evidence="2 3">
    <name type="scientific">Candidatus Pseudobacter hemicellulosilyticus</name>
    <dbReference type="NCBI Taxonomy" id="3121375"/>
    <lineage>
        <taxon>Bacteria</taxon>
        <taxon>Pseudomonadati</taxon>
        <taxon>Bacteroidota</taxon>
        <taxon>Chitinophagia</taxon>
        <taxon>Chitinophagales</taxon>
        <taxon>Chitinophagaceae</taxon>
        <taxon>Pseudobacter</taxon>
    </lineage>
</organism>
<accession>A0AAJ6BF76</accession>
<proteinExistence type="predicted"/>
<dbReference type="AlphaFoldDB" id="A0AAJ6BF76"/>
<keyword evidence="2" id="KW-0808">Transferase</keyword>
<gene>
    <name evidence="2" type="ORF">P0Y53_20285</name>
</gene>
<dbReference type="InterPro" id="IPR029057">
    <property type="entry name" value="PRTase-like"/>
</dbReference>
<name>A0AAJ6BF76_9BACT</name>
<dbReference type="Proteomes" id="UP001220610">
    <property type="component" value="Chromosome"/>
</dbReference>
<dbReference type="InterPro" id="IPR050137">
    <property type="entry name" value="PyrR_bifunctional"/>
</dbReference>
<dbReference type="PANTHER" id="PTHR11608">
    <property type="entry name" value="BIFUNCTIONAL PROTEIN PYRR"/>
    <property type="match status" value="1"/>
</dbReference>
<dbReference type="InterPro" id="IPR000836">
    <property type="entry name" value="PRTase_dom"/>
</dbReference>
<protein>
    <submittedName>
        <fullName evidence="2">Phosphoribosyltransferase family protein</fullName>
    </submittedName>
</protein>
<dbReference type="Pfam" id="PF00156">
    <property type="entry name" value="Pribosyltran"/>
    <property type="match status" value="1"/>
</dbReference>
<dbReference type="SUPFAM" id="SSF53271">
    <property type="entry name" value="PRTase-like"/>
    <property type="match status" value="1"/>
</dbReference>
<dbReference type="Gene3D" id="3.40.50.2020">
    <property type="match status" value="1"/>
</dbReference>
<evidence type="ECO:0000313" key="3">
    <source>
        <dbReference type="Proteomes" id="UP001220610"/>
    </source>
</evidence>
<sequence length="164" mass="18549">MAKNYILDQATANKKLERMAYEILENNVDEKQLILAGIHEPGSVIALHIQQLLQQISDINTRLIHIHLDKRNPGAITLSEDINFDDKVIIIIDDVANSGKTLLYAMKPFLQFHPRKIQTLALVDRTHKAYPVKTDYVGLSLATTLQEHIYVETDGKVVTGAYME</sequence>
<evidence type="ECO:0000313" key="2">
    <source>
        <dbReference type="EMBL" id="WEK34833.1"/>
    </source>
</evidence>
<evidence type="ECO:0000259" key="1">
    <source>
        <dbReference type="Pfam" id="PF00156"/>
    </source>
</evidence>
<reference evidence="2" key="1">
    <citation type="submission" date="2023-03" db="EMBL/GenBank/DDBJ databases">
        <title>Andean soil-derived lignocellulolytic bacterial consortium as a source of novel taxa and putative plastic-active enzymes.</title>
        <authorList>
            <person name="Diaz-Garcia L."/>
            <person name="Chuvochina M."/>
            <person name="Feuerriegel G."/>
            <person name="Bunk B."/>
            <person name="Sproer C."/>
            <person name="Streit W.R."/>
            <person name="Rodriguez L.M."/>
            <person name="Overmann J."/>
            <person name="Jimenez D.J."/>
        </authorList>
    </citation>
    <scope>NUCLEOTIDE SEQUENCE</scope>
    <source>
        <strain evidence="2">MAG 7</strain>
    </source>
</reference>
<dbReference type="EMBL" id="CP119311">
    <property type="protein sequence ID" value="WEK34833.1"/>
    <property type="molecule type" value="Genomic_DNA"/>
</dbReference>
<keyword evidence="2" id="KW-0328">Glycosyltransferase</keyword>